<dbReference type="AlphaFoldDB" id="A0A6C0CAZ4"/>
<sequence length="696" mass="82845">MDGDTNIVVCKNKLSNIIKFFPDKSIIRTEYQKYHRDEILEVINDVVIRTNKIVFHTYNFLKLYILHLHDQDLKFPIIDRDFVYMIMTVLTTREEKRGAKPSKDKLAMLSDLTTFYNKFYAPLLTEDDIVSDDKLSYILKNYECVDIVKNIDVNIREHFTDHVRKYVNLFYKIKEKKELIMNNKTLSTAEKKELIRKKNELYNNIKYDILSTDVNCKSDAKYLKTINRIRDAILPYGDFAKDNIIYDIKKSPQNYLKSMIVLNGMIQDLNEKRETDYKIFQVLPLRTSIVPRYITLDTASLVSLFIGKTEYFKNITDKSYEIWRCVFDLDKRCFIRKNHKFIHMIKTDGVACSILLEKLTKAEKEAPRMFHTAVYLDNTVRTRYFREEDKIKMQKEAELDDDDDVVKKKIKRKVHNKEKKDNSKFDYEYIEDVKLTDEQKKMNFAFIDPGHNDLIKCLSGKYDGEEMKEDGTFRYTRKQRNRESKKIRNRKIMDKLKTKKIAKKEAELSNYNSKTCDFKKFKAYLKEKIKLNRELMDHYSQEIYRKLKFNVYTNTRKSESKMIKAFEEKMGKPEETIIVFGDYDKVNTMKGSEPHISKRLKKVFVNNNYKLFLINEHNTSKLCNRCSCVTENVKIESKEIWKLLRCTSEKCLTYHDRDMNATRNMKKIVELLIKGKKRPEKYSSNLKSSAGLIKAR</sequence>
<feature type="domain" description="Cas12f1-like TNB" evidence="2">
    <location>
        <begin position="605"/>
        <end position="665"/>
    </location>
</feature>
<proteinExistence type="predicted"/>
<protein>
    <recommendedName>
        <fullName evidence="2">Cas12f1-like TNB domain-containing protein</fullName>
    </recommendedName>
</protein>
<name>A0A6C0CAZ4_9ZZZZ</name>
<keyword evidence="1" id="KW-0238">DNA-binding</keyword>
<evidence type="ECO:0000259" key="2">
    <source>
        <dbReference type="Pfam" id="PF07282"/>
    </source>
</evidence>
<reference evidence="3" key="1">
    <citation type="journal article" date="2020" name="Nature">
        <title>Giant virus diversity and host interactions through global metagenomics.</title>
        <authorList>
            <person name="Schulz F."/>
            <person name="Roux S."/>
            <person name="Paez-Espino D."/>
            <person name="Jungbluth S."/>
            <person name="Walsh D.A."/>
            <person name="Denef V.J."/>
            <person name="McMahon K.D."/>
            <person name="Konstantinidis K.T."/>
            <person name="Eloe-Fadrosh E.A."/>
            <person name="Kyrpides N.C."/>
            <person name="Woyke T."/>
        </authorList>
    </citation>
    <scope>NUCLEOTIDE SEQUENCE</scope>
    <source>
        <strain evidence="3">GVMAG-M-3300020192-26</strain>
    </source>
</reference>
<evidence type="ECO:0000256" key="1">
    <source>
        <dbReference type="ARBA" id="ARBA00023125"/>
    </source>
</evidence>
<dbReference type="Pfam" id="PF07282">
    <property type="entry name" value="Cas12f1-like_TNB"/>
    <property type="match status" value="1"/>
</dbReference>
<dbReference type="InterPro" id="IPR010095">
    <property type="entry name" value="Cas12f1-like_TNB"/>
</dbReference>
<dbReference type="GO" id="GO:0003677">
    <property type="term" value="F:DNA binding"/>
    <property type="evidence" value="ECO:0007669"/>
    <property type="project" value="UniProtKB-KW"/>
</dbReference>
<evidence type="ECO:0000313" key="3">
    <source>
        <dbReference type="EMBL" id="QHT00839.1"/>
    </source>
</evidence>
<organism evidence="3">
    <name type="scientific">viral metagenome</name>
    <dbReference type="NCBI Taxonomy" id="1070528"/>
    <lineage>
        <taxon>unclassified sequences</taxon>
        <taxon>metagenomes</taxon>
        <taxon>organismal metagenomes</taxon>
    </lineage>
</organism>
<accession>A0A6C0CAZ4</accession>
<dbReference type="EMBL" id="MN739359">
    <property type="protein sequence ID" value="QHT00839.1"/>
    <property type="molecule type" value="Genomic_DNA"/>
</dbReference>